<proteinExistence type="predicted"/>
<evidence type="ECO:0000313" key="4">
    <source>
        <dbReference type="Proteomes" id="UP001314681"/>
    </source>
</evidence>
<dbReference type="Proteomes" id="UP001314681">
    <property type="component" value="Unassembled WGS sequence"/>
</dbReference>
<feature type="transmembrane region" description="Helical" evidence="1">
    <location>
        <begin position="311"/>
        <end position="328"/>
    </location>
</feature>
<evidence type="ECO:0000256" key="1">
    <source>
        <dbReference type="SAM" id="Phobius"/>
    </source>
</evidence>
<dbReference type="SUPFAM" id="SSF51695">
    <property type="entry name" value="PLC-like phosphodiesterases"/>
    <property type="match status" value="1"/>
</dbReference>
<gene>
    <name evidence="3" type="ORF">KTH90_17775</name>
</gene>
<protein>
    <submittedName>
        <fullName evidence="3">Glycerophosphoryl diester phosphodiesterase membrane domain-containing protein</fullName>
    </submittedName>
</protein>
<feature type="transmembrane region" description="Helical" evidence="1">
    <location>
        <begin position="164"/>
        <end position="193"/>
    </location>
</feature>
<dbReference type="PANTHER" id="PTHR46211:SF8">
    <property type="entry name" value="PHOSPHODIESTERASE"/>
    <property type="match status" value="1"/>
</dbReference>
<dbReference type="InterPro" id="IPR030395">
    <property type="entry name" value="GP_PDE_dom"/>
</dbReference>
<dbReference type="Gene3D" id="3.20.20.190">
    <property type="entry name" value="Phosphatidylinositol (PI) phosphodiesterase"/>
    <property type="match status" value="1"/>
</dbReference>
<evidence type="ECO:0000259" key="2">
    <source>
        <dbReference type="PROSITE" id="PS51704"/>
    </source>
</evidence>
<dbReference type="InterPro" id="IPR018476">
    <property type="entry name" value="GlyceroP-diester-Pdiesterase_M"/>
</dbReference>
<dbReference type="Pfam" id="PF03009">
    <property type="entry name" value="GDPD"/>
    <property type="match status" value="1"/>
</dbReference>
<dbReference type="EMBL" id="JAHQCX010000014">
    <property type="protein sequence ID" value="MBU9727863.1"/>
    <property type="molecule type" value="Genomic_DNA"/>
</dbReference>
<keyword evidence="1" id="KW-0812">Transmembrane</keyword>
<evidence type="ECO:0000313" key="3">
    <source>
        <dbReference type="EMBL" id="MBU9727863.1"/>
    </source>
</evidence>
<feature type="transmembrane region" description="Helical" evidence="1">
    <location>
        <begin position="217"/>
        <end position="243"/>
    </location>
</feature>
<keyword evidence="1" id="KW-0472">Membrane</keyword>
<feature type="domain" description="GP-PDE" evidence="2">
    <location>
        <begin position="345"/>
        <end position="576"/>
    </location>
</feature>
<dbReference type="InterPro" id="IPR017946">
    <property type="entry name" value="PLC-like_Pdiesterase_TIM-brl"/>
</dbReference>
<feature type="transmembrane region" description="Helical" evidence="1">
    <location>
        <begin position="263"/>
        <end position="290"/>
    </location>
</feature>
<keyword evidence="1" id="KW-1133">Transmembrane helix</keyword>
<dbReference type="PROSITE" id="PS51704">
    <property type="entry name" value="GP_PDE"/>
    <property type="match status" value="1"/>
</dbReference>
<dbReference type="Pfam" id="PF10110">
    <property type="entry name" value="GPDPase_memb"/>
    <property type="match status" value="1"/>
</dbReference>
<organism evidence="3 4">
    <name type="scientific">Diplocloster modestus</name>
    <dbReference type="NCBI Taxonomy" id="2850322"/>
    <lineage>
        <taxon>Bacteria</taxon>
        <taxon>Bacillati</taxon>
        <taxon>Bacillota</taxon>
        <taxon>Clostridia</taxon>
        <taxon>Lachnospirales</taxon>
        <taxon>Lachnospiraceae</taxon>
        <taxon>Diplocloster</taxon>
    </lineage>
</organism>
<name>A0ABS6KBG8_9FIRM</name>
<dbReference type="PANTHER" id="PTHR46211">
    <property type="entry name" value="GLYCEROPHOSPHORYL DIESTER PHOSPHODIESTERASE"/>
    <property type="match status" value="1"/>
</dbReference>
<feature type="transmembrane region" description="Helical" evidence="1">
    <location>
        <begin position="125"/>
        <end position="144"/>
    </location>
</feature>
<feature type="transmembrane region" description="Helical" evidence="1">
    <location>
        <begin position="24"/>
        <end position="46"/>
    </location>
</feature>
<reference evidence="3 4" key="1">
    <citation type="submission" date="2021-06" db="EMBL/GenBank/DDBJ databases">
        <title>Description of novel taxa of the family Lachnospiraceae.</title>
        <authorList>
            <person name="Chaplin A.V."/>
            <person name="Sokolova S.R."/>
            <person name="Pikina A.P."/>
            <person name="Korzhanova M."/>
            <person name="Belova V."/>
            <person name="Korostin D."/>
            <person name="Efimov B.A."/>
        </authorList>
    </citation>
    <scope>NUCLEOTIDE SEQUENCE [LARGE SCALE GENOMIC DNA]</scope>
    <source>
        <strain evidence="3 4">ASD4241</strain>
    </source>
</reference>
<comment type="caution">
    <text evidence="3">The sequence shown here is derived from an EMBL/GenBank/DDBJ whole genome shotgun (WGS) entry which is preliminary data.</text>
</comment>
<sequence length="596" mass="66483">MKHTIKTGLRAGLKNWSTLLCFEILYKIIGVSLMGNITEGLLNAILKTGNVAFISQENIGSVISRPLTIVILLGGLIIFTYYVYFEIAALLICCEAGWRGEHLTVWALWKQAFLRSLRVFHYKNLPVVLALLPVIGLSVFPLTNSLLKGFRIPEFIMDFIQNNFLMLTVFVLVLTLLNVLLFFTLFSFPAVILKGDHFIGSWRQNARLMKKKKWKTALWLLACILAFLLVAFIGFVMMVLILWGVCRLEAFPAGEKSLFEFYYLKWSAMGAVALSMLGSVALSSTVITLYHDDQGDIQPQPQKKKPTVKSVLRRTVAIAATLAMLAVYSETELGGNIVYPTDGKTEIVAHRAGAVFAPENTLAALREAVAAGADMAEIDVQQTRDGALVILHDANLKRTTGLDANIWEVDEKTVRDLDAGTSFSSEFRGEPVPTLMEMLEASQNRIQLMIELKSTGHEHGLVEKTVEQIRSVHMEQSCIIASMDQELLKESKKLAPEIRTVYITALLYSDLYDLDYADGYSVETTSLTSVMLIQAHLEGKKVYAWTANKEKNIKKILRIGADGLVTDNPELARYYQDSVGENMLLQLLTDMLYGSS</sequence>
<feature type="transmembrane region" description="Helical" evidence="1">
    <location>
        <begin position="66"/>
        <end position="85"/>
    </location>
</feature>
<accession>A0ABS6KBG8</accession>
<dbReference type="RefSeq" id="WP_238727183.1">
    <property type="nucleotide sequence ID" value="NZ_JAHQCX010000014.1"/>
</dbReference>
<keyword evidence="4" id="KW-1185">Reference proteome</keyword>